<evidence type="ECO:0000313" key="2">
    <source>
        <dbReference type="EMBL" id="AAQ61576.1"/>
    </source>
</evidence>
<dbReference type="Proteomes" id="UP000001424">
    <property type="component" value="Chromosome"/>
</dbReference>
<feature type="region of interest" description="Disordered" evidence="1">
    <location>
        <begin position="47"/>
        <end position="72"/>
    </location>
</feature>
<sequence>MPREAGFPVGNPVFFLDGGQVLGNNGLTAAAIIGSMAECSNAPFSSPTPIIGTAPPGGARDRLDSEKRDTSSTFRPCRRITGGICHFSLKQQMVSGAAASFHPGDSAMNEVSDALSLATSRSLPQADLPLYPAALATDGEALAYRPGPPRALPDGACLSEALLPEIRLLALRLALGRGWPEGRTPERVAEPADWLAARILLLEWQQVELALDELALLDEANRRAQALAAARGLAFQPALPVLLPTGRAPGALRGWRAHPLPRGGVAEASRRCRERLSARFAELSGQ</sequence>
<feature type="compositionally biased region" description="Basic and acidic residues" evidence="1">
    <location>
        <begin position="59"/>
        <end position="70"/>
    </location>
</feature>
<evidence type="ECO:0000256" key="1">
    <source>
        <dbReference type="SAM" id="MobiDB-lite"/>
    </source>
</evidence>
<dbReference type="AlphaFoldDB" id="Q7NR69"/>
<accession>Q7NR69</accession>
<feature type="compositionally biased region" description="Low complexity" evidence="1">
    <location>
        <begin position="47"/>
        <end position="58"/>
    </location>
</feature>
<protein>
    <submittedName>
        <fullName evidence="2">Uncharacterized protein</fullName>
    </submittedName>
</protein>
<gene>
    <name evidence="2" type="ordered locus">CV_3915</name>
</gene>
<dbReference type="KEGG" id="cvi:CV_3915"/>
<reference evidence="2 3" key="1">
    <citation type="journal article" date="2003" name="Proc. Natl. Acad. Sci. U.S.A.">
        <title>The complete genome sequence of Chromobacterium violaceum reveals remarkable and exploitable bacterial adaptability.</title>
        <authorList>
            <person name="Vasconcelos A.T.R."/>
            <person name="de Almeida D.F."/>
            <person name="Almeida F.C."/>
            <person name="de Almeida L.G.P."/>
            <person name="de Almeida R."/>
            <person name="Goncalves J.A.A."/>
            <person name="Andrade E.M."/>
            <person name="Antonio R.V."/>
            <person name="Araripe J."/>
            <person name="de Araujo M.F.F."/>
            <person name="Filho S.A."/>
            <person name="Azevedo V."/>
            <person name="Batista A.J."/>
            <person name="Bataus L.A.M."/>
            <person name="Batista J.S."/>
            <person name="Belo A."/>
            <person name="vander Berg C."/>
            <person name="Blamey J."/>
            <person name="Bogo M."/>
            <person name="Bonato S."/>
            <person name="Bordignon J."/>
            <person name="Brito C.A."/>
            <person name="Brocchi M."/>
            <person name="Burity H.A."/>
            <person name="Camargo A.A."/>
            <person name="Cardoso D.D.P."/>
            <person name="Carneiro N.P."/>
            <person name="Carraro D.M."/>
            <person name="Carvalho C.M.B."/>
            <person name="Cascardo J.C.M."/>
            <person name="Cavada B.S."/>
            <person name="Chueire L.M.O."/>
            <person name="Pasa T.B.C."/>
            <person name="Duran N."/>
            <person name="Fagundes N."/>
            <person name="Falcao C.L."/>
            <person name="Fantinatti F."/>
            <person name="Farias I.P."/>
            <person name="Felipe M.S.S."/>
            <person name="Ferrari L.P."/>
            <person name="Ferro J.A."/>
            <person name="Ferro M.I.T."/>
            <person name="Franco G.R."/>
            <person name="Freitas N.S.A."/>
            <person name="Furlan L.R."/>
            <person name="Gazzinelli R.T."/>
            <person name="Gomes E.A."/>
            <person name="Goncalves P.R."/>
            <person name="Grangeiro T.B."/>
            <person name="Grattapaglia D."/>
            <person name="Grisard E.C."/>
            <person name="Guimaraes C.T."/>
            <person name="Hanna E.S."/>
            <person name="Hungria M."/>
            <person name="Jardim S.N."/>
            <person name="Laurino J."/>
            <person name="Leoi L.C.T."/>
            <person name="Fassarella L."/>
            <person name="Lima A."/>
            <person name="Loureiro M.F."/>
            <person name="Lyra M.C.P."/>
            <person name="Macedo M."/>
            <person name="Madeira H.M.F."/>
            <person name="Manfio G.P."/>
            <person name="Maranhao A.Q."/>
            <person name="Martins W.S."/>
            <person name="di Mauro S.M.Z."/>
            <person name="de Medeiros S.R.B."/>
            <person name="Meissner R.D.V."/>
            <person name="Menck C.F.M."/>
            <person name="Moreira M.A.M."/>
            <person name="Nascimento F.F."/>
            <person name="Nicolas M.F."/>
            <person name="Oliveira J.G."/>
            <person name="Oliveira S.C."/>
            <person name="Paixao R.F.C."/>
            <person name="Parente J.A."/>
            <person name="Pedrosa F.O."/>
            <person name="Pena S.J.D."/>
            <person name="Perreira J.O."/>
            <person name="Perreira M."/>
            <person name="Pinto L.S.R.C."/>
            <person name="Pinto L.S."/>
            <person name="Porto J.I.R."/>
            <person name="Potrich D.P."/>
            <person name="Neto C.E.R."/>
            <person name="Reis A.M.M."/>
            <person name="Rigo L.U."/>
            <person name="Rondinelli E."/>
            <person name="dos Santos E.B.P."/>
            <person name="Santos F.R."/>
            <person name="Schneider M.P.C."/>
            <person name="Seuanez H.N."/>
            <person name="Silva A.M.R."/>
            <person name="da Silva A.L.C."/>
            <person name="Silva D.W."/>
            <person name="Silva R."/>
            <person name="Simoes I.C."/>
            <person name="Simon D."/>
            <person name="Soares C.M.A."/>
            <person name="Soares R.B.A."/>
            <person name="Souza E.M."/>
            <person name="Souza K.R.L."/>
            <person name="Souza R.C."/>
            <person name="Steffens M.B.R."/>
            <person name="Steindel M."/>
            <person name="Teixeira S.R."/>
            <person name="Urmenyi T."/>
            <person name="Vettore A."/>
            <person name="Wassem R."/>
            <person name="Zaha A."/>
            <person name="Simpson A.J.G."/>
        </authorList>
    </citation>
    <scope>NUCLEOTIDE SEQUENCE [LARGE SCALE GENOMIC DNA]</scope>
    <source>
        <strain evidence="3">ATCC 12472 / DSM 30191 / JCM 1249 / NBRC 12614 / NCIMB 9131 / NCTC 9757</strain>
    </source>
</reference>
<dbReference type="STRING" id="243365.CV_3915"/>
<name>Q7NR69_CHRVO</name>
<dbReference type="EMBL" id="AE016825">
    <property type="protein sequence ID" value="AAQ61576.1"/>
    <property type="molecule type" value="Genomic_DNA"/>
</dbReference>
<dbReference type="eggNOG" id="ENOG50320KD">
    <property type="taxonomic scope" value="Bacteria"/>
</dbReference>
<proteinExistence type="predicted"/>
<keyword evidence="3" id="KW-1185">Reference proteome</keyword>
<evidence type="ECO:0000313" key="3">
    <source>
        <dbReference type="Proteomes" id="UP000001424"/>
    </source>
</evidence>
<dbReference type="HOGENOM" id="CLU_972175_0_0_4"/>
<organism evidence="2 3">
    <name type="scientific">Chromobacterium violaceum (strain ATCC 12472 / DSM 30191 / JCM 1249 / CCUG 213 / NBRC 12614 / NCIMB 9131 / NCTC 9757 / MK)</name>
    <dbReference type="NCBI Taxonomy" id="243365"/>
    <lineage>
        <taxon>Bacteria</taxon>
        <taxon>Pseudomonadati</taxon>
        <taxon>Pseudomonadota</taxon>
        <taxon>Betaproteobacteria</taxon>
        <taxon>Neisseriales</taxon>
        <taxon>Chromobacteriaceae</taxon>
        <taxon>Chromobacterium</taxon>
    </lineage>
</organism>